<reference evidence="1" key="2">
    <citation type="journal article" date="2024" name="Plant">
        <title>Genomic evolution and insights into agronomic trait innovations of Sesamum species.</title>
        <authorList>
            <person name="Miao H."/>
            <person name="Wang L."/>
            <person name="Qu L."/>
            <person name="Liu H."/>
            <person name="Sun Y."/>
            <person name="Le M."/>
            <person name="Wang Q."/>
            <person name="Wei S."/>
            <person name="Zheng Y."/>
            <person name="Lin W."/>
            <person name="Duan Y."/>
            <person name="Cao H."/>
            <person name="Xiong S."/>
            <person name="Wang X."/>
            <person name="Wei L."/>
            <person name="Li C."/>
            <person name="Ma Q."/>
            <person name="Ju M."/>
            <person name="Zhao R."/>
            <person name="Li G."/>
            <person name="Mu C."/>
            <person name="Tian Q."/>
            <person name="Mei H."/>
            <person name="Zhang T."/>
            <person name="Gao T."/>
            <person name="Zhang H."/>
        </authorList>
    </citation>
    <scope>NUCLEOTIDE SEQUENCE</scope>
    <source>
        <strain evidence="1">G02</strain>
    </source>
</reference>
<gene>
    <name evidence="1" type="ORF">Sradi_2028900</name>
</gene>
<sequence length="144" mass="17094">MWTRTVACEHLIQRRWVGGQSGSAGQKLKQCLSNTKEGLISWERSYFGHVGRRVKQLEEQLQALDDDSTKPEDRLKRRALRCEMEEFLSREELMWKQRGKSQWLKEGDRNTAYFHARANARRRKNSIFRLRNKDGNWCCSMGEM</sequence>
<protein>
    <submittedName>
        <fullName evidence="1">Uncharacterized protein</fullName>
    </submittedName>
</protein>
<organism evidence="1">
    <name type="scientific">Sesamum radiatum</name>
    <name type="common">Black benniseed</name>
    <dbReference type="NCBI Taxonomy" id="300843"/>
    <lineage>
        <taxon>Eukaryota</taxon>
        <taxon>Viridiplantae</taxon>
        <taxon>Streptophyta</taxon>
        <taxon>Embryophyta</taxon>
        <taxon>Tracheophyta</taxon>
        <taxon>Spermatophyta</taxon>
        <taxon>Magnoliopsida</taxon>
        <taxon>eudicotyledons</taxon>
        <taxon>Gunneridae</taxon>
        <taxon>Pentapetalae</taxon>
        <taxon>asterids</taxon>
        <taxon>lamiids</taxon>
        <taxon>Lamiales</taxon>
        <taxon>Pedaliaceae</taxon>
        <taxon>Sesamum</taxon>
    </lineage>
</organism>
<proteinExistence type="predicted"/>
<name>A0AAW2TGP8_SESRA</name>
<accession>A0AAW2TGP8</accession>
<evidence type="ECO:0000313" key="1">
    <source>
        <dbReference type="EMBL" id="KAL0403881.1"/>
    </source>
</evidence>
<reference evidence="1" key="1">
    <citation type="submission" date="2020-06" db="EMBL/GenBank/DDBJ databases">
        <authorList>
            <person name="Li T."/>
            <person name="Hu X."/>
            <person name="Zhang T."/>
            <person name="Song X."/>
            <person name="Zhang H."/>
            <person name="Dai N."/>
            <person name="Sheng W."/>
            <person name="Hou X."/>
            <person name="Wei L."/>
        </authorList>
    </citation>
    <scope>NUCLEOTIDE SEQUENCE</scope>
    <source>
        <strain evidence="1">G02</strain>
        <tissue evidence="1">Leaf</tissue>
    </source>
</reference>
<dbReference type="EMBL" id="JACGWJ010000008">
    <property type="protein sequence ID" value="KAL0403881.1"/>
    <property type="molecule type" value="Genomic_DNA"/>
</dbReference>
<dbReference type="AlphaFoldDB" id="A0AAW2TGP8"/>
<comment type="caution">
    <text evidence="1">The sequence shown here is derived from an EMBL/GenBank/DDBJ whole genome shotgun (WGS) entry which is preliminary data.</text>
</comment>